<dbReference type="Gene3D" id="2.20.70.10">
    <property type="match status" value="1"/>
</dbReference>
<dbReference type="InterPro" id="IPR036873">
    <property type="entry name" value="Rhodanese-like_dom_sf"/>
</dbReference>
<comment type="similarity">
    <text evidence="2">Belongs to the peptidase C19 family.</text>
</comment>
<dbReference type="Proteomes" id="UP000838412">
    <property type="component" value="Chromosome 19"/>
</dbReference>
<dbReference type="InterPro" id="IPR001394">
    <property type="entry name" value="Peptidase_C19_UCH"/>
</dbReference>
<feature type="domain" description="USP" evidence="7">
    <location>
        <begin position="861"/>
        <end position="1192"/>
    </location>
</feature>
<dbReference type="Pfam" id="PF08969">
    <property type="entry name" value="USP8_dimer"/>
    <property type="match status" value="1"/>
</dbReference>
<gene>
    <name evidence="8" type="primary">USP8</name>
    <name evidence="8" type="ORF">BLAG_LOCUS12519</name>
</gene>
<dbReference type="Pfam" id="PF00581">
    <property type="entry name" value="Rhodanese"/>
    <property type="match status" value="1"/>
</dbReference>
<dbReference type="Gene3D" id="3.90.70.10">
    <property type="entry name" value="Cysteine proteinases"/>
    <property type="match status" value="1"/>
</dbReference>
<dbReference type="InterPro" id="IPR001202">
    <property type="entry name" value="WW_dom"/>
</dbReference>
<dbReference type="CDD" id="cd02674">
    <property type="entry name" value="Peptidase_C19R"/>
    <property type="match status" value="1"/>
</dbReference>
<feature type="compositionally biased region" description="Acidic residues" evidence="4">
    <location>
        <begin position="368"/>
        <end position="377"/>
    </location>
</feature>
<dbReference type="InterPro" id="IPR018200">
    <property type="entry name" value="USP_CS"/>
</dbReference>
<dbReference type="Pfam" id="PF00397">
    <property type="entry name" value="WW"/>
    <property type="match status" value="1"/>
</dbReference>
<dbReference type="GO" id="GO:0004843">
    <property type="term" value="F:cysteine-type deubiquitinase activity"/>
    <property type="evidence" value="ECO:0007669"/>
    <property type="project" value="UniProtKB-EC"/>
</dbReference>
<dbReference type="PROSITE" id="PS50235">
    <property type="entry name" value="USP_3"/>
    <property type="match status" value="1"/>
</dbReference>
<name>A0A8K0EIL6_BRALA</name>
<dbReference type="OrthoDB" id="292964at2759"/>
<evidence type="ECO:0000259" key="5">
    <source>
        <dbReference type="PROSITE" id="PS50020"/>
    </source>
</evidence>
<organism evidence="8 9">
    <name type="scientific">Branchiostoma lanceolatum</name>
    <name type="common">Common lancelet</name>
    <name type="synonym">Amphioxus lanceolatum</name>
    <dbReference type="NCBI Taxonomy" id="7740"/>
    <lineage>
        <taxon>Eukaryota</taxon>
        <taxon>Metazoa</taxon>
        <taxon>Chordata</taxon>
        <taxon>Cephalochordata</taxon>
        <taxon>Leptocardii</taxon>
        <taxon>Amphioxiformes</taxon>
        <taxon>Branchiostomatidae</taxon>
        <taxon>Branchiostoma</taxon>
    </lineage>
</organism>
<dbReference type="FunFam" id="3.40.250.10:FF:000017">
    <property type="entry name" value="ubiquitin carboxyl-terminal hydrolase 8"/>
    <property type="match status" value="1"/>
</dbReference>
<dbReference type="EC" id="3.4.19.12" evidence="3"/>
<proteinExistence type="inferred from homology"/>
<dbReference type="GO" id="GO:0016579">
    <property type="term" value="P:protein deubiquitination"/>
    <property type="evidence" value="ECO:0007669"/>
    <property type="project" value="InterPro"/>
</dbReference>
<feature type="compositionally biased region" description="Basic and acidic residues" evidence="4">
    <location>
        <begin position="812"/>
        <end position="838"/>
    </location>
</feature>
<feature type="compositionally biased region" description="Basic and acidic residues" evidence="4">
    <location>
        <begin position="493"/>
        <end position="509"/>
    </location>
</feature>
<evidence type="ECO:0000313" key="9">
    <source>
        <dbReference type="Proteomes" id="UP000838412"/>
    </source>
</evidence>
<dbReference type="SUPFAM" id="SSF51045">
    <property type="entry name" value="WW domain"/>
    <property type="match status" value="1"/>
</dbReference>
<comment type="catalytic activity">
    <reaction evidence="1">
        <text>Thiol-dependent hydrolysis of ester, thioester, amide, peptide and isopeptide bonds formed by the C-terminal Gly of ubiquitin (a 76-residue protein attached to proteins as an intracellular targeting signal).</text>
        <dbReference type="EC" id="3.4.19.12"/>
    </reaction>
</comment>
<evidence type="ECO:0000259" key="7">
    <source>
        <dbReference type="PROSITE" id="PS50235"/>
    </source>
</evidence>
<dbReference type="InterPro" id="IPR028889">
    <property type="entry name" value="USP"/>
</dbReference>
<evidence type="ECO:0000313" key="8">
    <source>
        <dbReference type="EMBL" id="CAH1252440.1"/>
    </source>
</evidence>
<dbReference type="PANTHER" id="PTHR21646:SF46">
    <property type="entry name" value="UBIQUITIN CARBOXYL-TERMINAL HYDROLASE"/>
    <property type="match status" value="1"/>
</dbReference>
<dbReference type="InterPro" id="IPR050185">
    <property type="entry name" value="Ub_carboxyl-term_hydrolase"/>
</dbReference>
<dbReference type="PANTHER" id="PTHR21646">
    <property type="entry name" value="UBIQUITIN CARBOXYL-TERMINAL HYDROLASE"/>
    <property type="match status" value="1"/>
</dbReference>
<dbReference type="PROSITE" id="PS00973">
    <property type="entry name" value="USP_2"/>
    <property type="match status" value="1"/>
</dbReference>
<evidence type="ECO:0000256" key="4">
    <source>
        <dbReference type="SAM" id="MobiDB-lite"/>
    </source>
</evidence>
<feature type="domain" description="WW" evidence="5">
    <location>
        <begin position="734"/>
        <end position="768"/>
    </location>
</feature>
<dbReference type="FunFam" id="3.90.70.10:FF:000025">
    <property type="entry name" value="Putative ubiquitin carboxyl-terminal hydrolase 8"/>
    <property type="match status" value="1"/>
</dbReference>
<dbReference type="PROSITE" id="PS50020">
    <property type="entry name" value="WW_DOMAIN_2"/>
    <property type="match status" value="1"/>
</dbReference>
<accession>A0A8K0EIL6</accession>
<dbReference type="SMART" id="SM00456">
    <property type="entry name" value="WW"/>
    <property type="match status" value="1"/>
</dbReference>
<feature type="region of interest" description="Disordered" evidence="4">
    <location>
        <begin position="561"/>
        <end position="739"/>
    </location>
</feature>
<dbReference type="Gene3D" id="3.40.250.10">
    <property type="entry name" value="Rhodanese-like domain"/>
    <property type="match status" value="1"/>
</dbReference>
<dbReference type="EMBL" id="OV696704">
    <property type="protein sequence ID" value="CAH1252440.1"/>
    <property type="molecule type" value="Genomic_DNA"/>
</dbReference>
<sequence>MPSASKKNLYLSTSVGGLNKLAEVKLERGISLKSYCNSANKLYKAAVEHSLLGDEEKAYVLYMKYFNIYGHIRKSKDFKKEESYYAKLMGSSNAKKAIEAAEKLSKSLNERYDLKSDAEKAKKVAEELEVLRDSSGRDDKVTLSPSDDVGSFFPFVPVDKLSSSGVYSLLKVGEKKTPLSPEKPNEPDEITKALEGSVSAIRETKPGFISAEQLYNMFQDRDTCFLIMDVRPMDQYDLSHIKHEASTNIPAEIIKPGTTVSVIEKDLPEDTRRQWDRRGQVDHIILVDWEGGVEDLSVGSTLQSLKDAMFKWDSVTIIKSEPLVLEGGFDNWLFTYPMYTTNPSVTRPPAYSHKQQDIMSLDFDYPTLDDEKEEEPEPPVQKKDERASPDGGVEPLPASTANQNGPTVGLVSASQVDVVQQPKDVPVMKPSPPVVNRATKPLVKVPPSSPKPQKPTPTVNGTAGQGAAEDALVEDNKSSQPVPTQTSFPQVDRSTKPKISLDKASESEKASGPSEAELRISELAKLGLEKLEAERRKIEEEKQRIEEEKRKLEAERLQHIRNMQEKEEEKKLELERIEEEKRTRDRQLEKLRRQKQEKLRQQQDAEEKREEELEKERKKQERERQLKEEEEEKKKLQELENSKKREAEKKAQQEREEAERAQKLKEEQEKAEKARQEELARAEKERLRQEAARKEEEERERQERMKKQQERDREFARLEADKSSAGPGSPVTSPGLPAGWEKVLDQQTGRYYYKDHNTATTHWNLPQSILNRSPGSASGTYTVSLQEEPQGKGKLRRSHSSPNIAQMVADELETKKVPKVDRKGKPEPVRSPKVRPESAEVQAARLRNLQPVFGGQGRGMTGLRNLGNTCYMNSIIQSLCAATLLSEYFLKETYKFDINRENKLGCNGEIAEEFAAVIKALWSGQYRSIAPRDFKCSVGKYNSQFANFNQQDSQEFLLFLMDGLHEDMNRVKKREYIQEDDQNHLPDVTRAERAWQNHKRLNQSIIVELFQGQFKSTLQCLRCHNTSTTFEAFMYLSLPIPSSGRCKLQECVQTFTKSEKVSGSDKWYCSRCKMHREAVKKIEIWKLPPFLLIHLKRFKYEGVWRQKLNTNVDFPLSSLDMRTFIVGPKPQPHYKLFAVSNHYGTMEGGHYTAFCKNTSNRRWYKFDDHEVHELSTSSVQSSAAYILFYSAMELQPPDQTSF</sequence>
<dbReference type="CDD" id="cd00201">
    <property type="entry name" value="WW"/>
    <property type="match status" value="1"/>
</dbReference>
<evidence type="ECO:0000256" key="3">
    <source>
        <dbReference type="ARBA" id="ARBA00012759"/>
    </source>
</evidence>
<evidence type="ECO:0000256" key="1">
    <source>
        <dbReference type="ARBA" id="ARBA00000707"/>
    </source>
</evidence>
<feature type="region of interest" description="Disordered" evidence="4">
    <location>
        <begin position="764"/>
        <end position="839"/>
    </location>
</feature>
<dbReference type="Pfam" id="PF00443">
    <property type="entry name" value="UCH"/>
    <property type="match status" value="1"/>
</dbReference>
<dbReference type="AlphaFoldDB" id="A0A8K0EIL6"/>
<feature type="region of interest" description="Disordered" evidence="4">
    <location>
        <begin position="368"/>
        <end position="408"/>
    </location>
</feature>
<dbReference type="SUPFAM" id="SSF140856">
    <property type="entry name" value="USP8 N-terminal domain-like"/>
    <property type="match status" value="1"/>
</dbReference>
<dbReference type="InterPro" id="IPR036020">
    <property type="entry name" value="WW_dom_sf"/>
</dbReference>
<dbReference type="InterPro" id="IPR015063">
    <property type="entry name" value="USP8_dimer"/>
</dbReference>
<dbReference type="PROSITE" id="PS50206">
    <property type="entry name" value="RHODANESE_3"/>
    <property type="match status" value="1"/>
</dbReference>
<dbReference type="InterPro" id="IPR001763">
    <property type="entry name" value="Rhodanese-like_dom"/>
</dbReference>
<dbReference type="SUPFAM" id="SSF54001">
    <property type="entry name" value="Cysteine proteinases"/>
    <property type="match status" value="1"/>
</dbReference>
<feature type="compositionally biased region" description="Polar residues" evidence="4">
    <location>
        <begin position="478"/>
        <end position="489"/>
    </location>
</feature>
<evidence type="ECO:0000259" key="6">
    <source>
        <dbReference type="PROSITE" id="PS50206"/>
    </source>
</evidence>
<dbReference type="SUPFAM" id="SSF52821">
    <property type="entry name" value="Rhodanese/Cell cycle control phosphatase"/>
    <property type="match status" value="1"/>
</dbReference>
<feature type="domain" description="Rhodanese" evidence="6">
    <location>
        <begin position="225"/>
        <end position="341"/>
    </location>
</feature>
<reference evidence="8" key="1">
    <citation type="submission" date="2022-01" db="EMBL/GenBank/DDBJ databases">
        <authorList>
            <person name="Braso-Vives M."/>
        </authorList>
    </citation>
    <scope>NUCLEOTIDE SEQUENCE</scope>
</reference>
<feature type="region of interest" description="Disordered" evidence="4">
    <location>
        <begin position="421"/>
        <end position="518"/>
    </location>
</feature>
<feature type="compositionally biased region" description="Polar residues" evidence="4">
    <location>
        <begin position="764"/>
        <end position="787"/>
    </location>
</feature>
<dbReference type="PROSITE" id="PS00972">
    <property type="entry name" value="USP_1"/>
    <property type="match status" value="1"/>
</dbReference>
<dbReference type="InterPro" id="IPR038765">
    <property type="entry name" value="Papain-like_cys_pep_sf"/>
</dbReference>
<feature type="compositionally biased region" description="Basic and acidic residues" evidence="4">
    <location>
        <begin position="561"/>
        <end position="722"/>
    </location>
</feature>
<keyword evidence="9" id="KW-1185">Reference proteome</keyword>
<protein>
    <recommendedName>
        <fullName evidence="3">ubiquitinyl hydrolase 1</fullName>
        <ecNumber evidence="3">3.4.19.12</ecNumber>
    </recommendedName>
</protein>
<dbReference type="Gene3D" id="1.20.58.80">
    <property type="entry name" value="Phosphotransferase system, lactose/cellobiose-type IIA subunit"/>
    <property type="match status" value="1"/>
</dbReference>
<evidence type="ECO:0000256" key="2">
    <source>
        <dbReference type="ARBA" id="ARBA00009085"/>
    </source>
</evidence>